<sequence length="132" mass="14374">MSTDEAGRVVNDGLVDCCLLNILDYATTVGSVVEPLAVWSVSDLLSFDKVCADYKCLRTHASASVQDTGSARDEPTMPILPTIIARVGEATRLAGFTVHRVPVRGSTMASTWRMYAEGHCWLRAAVMVLLHY</sequence>
<gene>
    <name evidence="1" type="ORF">F444_19089</name>
</gene>
<dbReference type="AlphaFoldDB" id="A0A080Z911"/>
<dbReference type="OrthoDB" id="10473271at2759"/>
<dbReference type="Proteomes" id="UP000028582">
    <property type="component" value="Unassembled WGS sequence"/>
</dbReference>
<organism evidence="1 2">
    <name type="scientific">Phytophthora nicotianae P1976</name>
    <dbReference type="NCBI Taxonomy" id="1317066"/>
    <lineage>
        <taxon>Eukaryota</taxon>
        <taxon>Sar</taxon>
        <taxon>Stramenopiles</taxon>
        <taxon>Oomycota</taxon>
        <taxon>Peronosporomycetes</taxon>
        <taxon>Peronosporales</taxon>
        <taxon>Peronosporaceae</taxon>
        <taxon>Phytophthora</taxon>
    </lineage>
</organism>
<name>A0A080Z911_PHYNI</name>
<proteinExistence type="predicted"/>
<accession>A0A080Z911</accession>
<comment type="caution">
    <text evidence="1">The sequence shown here is derived from an EMBL/GenBank/DDBJ whole genome shotgun (WGS) entry which is preliminary data.</text>
</comment>
<evidence type="ECO:0000313" key="1">
    <source>
        <dbReference type="EMBL" id="ETO63122.1"/>
    </source>
</evidence>
<reference evidence="1 2" key="1">
    <citation type="submission" date="2013-11" db="EMBL/GenBank/DDBJ databases">
        <title>The Genome Sequence of Phytophthora parasitica P1976.</title>
        <authorList>
            <consortium name="The Broad Institute Genomics Platform"/>
            <person name="Russ C."/>
            <person name="Tyler B."/>
            <person name="Panabieres F."/>
            <person name="Shan W."/>
            <person name="Tripathy S."/>
            <person name="Grunwald N."/>
            <person name="Machado M."/>
            <person name="Johnson C.S."/>
            <person name="Walker B."/>
            <person name="Young S."/>
            <person name="Zeng Q."/>
            <person name="Gargeya S."/>
            <person name="Fitzgerald M."/>
            <person name="Haas B."/>
            <person name="Abouelleil A."/>
            <person name="Allen A.W."/>
            <person name="Alvarado L."/>
            <person name="Arachchi H.M."/>
            <person name="Berlin A.M."/>
            <person name="Chapman S.B."/>
            <person name="Gainer-Dewar J."/>
            <person name="Goldberg J."/>
            <person name="Griggs A."/>
            <person name="Gujja S."/>
            <person name="Hansen M."/>
            <person name="Howarth C."/>
            <person name="Imamovic A."/>
            <person name="Ireland A."/>
            <person name="Larimer J."/>
            <person name="McCowan C."/>
            <person name="Murphy C."/>
            <person name="Pearson M."/>
            <person name="Poon T.W."/>
            <person name="Priest M."/>
            <person name="Roberts A."/>
            <person name="Saif S."/>
            <person name="Shea T."/>
            <person name="Sisk P."/>
            <person name="Sykes S."/>
            <person name="Wortman J."/>
            <person name="Nusbaum C."/>
            <person name="Birren B."/>
        </authorList>
    </citation>
    <scope>NUCLEOTIDE SEQUENCE [LARGE SCALE GENOMIC DNA]</scope>
    <source>
        <strain evidence="1 2">P1976</strain>
    </source>
</reference>
<protein>
    <submittedName>
        <fullName evidence="1">Uncharacterized protein</fullName>
    </submittedName>
</protein>
<dbReference type="EMBL" id="ANJA01003522">
    <property type="protein sequence ID" value="ETO63122.1"/>
    <property type="molecule type" value="Genomic_DNA"/>
</dbReference>
<evidence type="ECO:0000313" key="2">
    <source>
        <dbReference type="Proteomes" id="UP000028582"/>
    </source>
</evidence>